<accession>A0A4R7I465</accession>
<dbReference type="AlphaFoldDB" id="A0A4R7I465"/>
<dbReference type="Pfam" id="PF07690">
    <property type="entry name" value="MFS_1"/>
    <property type="match status" value="1"/>
</dbReference>
<feature type="transmembrane region" description="Helical" evidence="1">
    <location>
        <begin position="343"/>
        <end position="363"/>
    </location>
</feature>
<feature type="transmembrane region" description="Helical" evidence="1">
    <location>
        <begin position="257"/>
        <end position="274"/>
    </location>
</feature>
<keyword evidence="1" id="KW-0812">Transmembrane</keyword>
<sequence length="404" mass="42563">MTTGALRRRLYALAFVDEFGPVYAVWTLWFNDNDVSTGQISTAFLIWALIVLVLEIPSGALADRVDRRRLLAAAFAVRAAALSVWLIWPTVGGLLVGTTLWALHDALASGTWEAMIHDQLTAVDDERSYPTVMARISQFSNLGVAAGTLLGAVLLSERVGIVVGLATLGWLTVAAHAGSISLVTTMPDVRWVTDTGEPTSFRAYVGTLRAGVGEAKRVPVIGKLVVLGALLEGLFLFDEYVPLLSRTRGGSDGAAPLIVFVVWVALLVGGEIAARRPDVRGVTVGSALILGTGITATALLTEPVWTLALVAVGYGIQEVAWIPTDARLQERASPRVRATVTSVRGFGSGVVSMTFFAVVAVMSDGDDPTPGLLAALVLLAIAGTLVIAWLPGRMGSDPNRPSVG</sequence>
<dbReference type="InterPro" id="IPR011701">
    <property type="entry name" value="MFS"/>
</dbReference>
<keyword evidence="1" id="KW-1133">Transmembrane helix</keyword>
<feature type="transmembrane region" description="Helical" evidence="1">
    <location>
        <begin position="42"/>
        <end position="62"/>
    </location>
</feature>
<feature type="transmembrane region" description="Helical" evidence="1">
    <location>
        <begin position="12"/>
        <end position="30"/>
    </location>
</feature>
<dbReference type="InterPro" id="IPR036259">
    <property type="entry name" value="MFS_trans_sf"/>
</dbReference>
<keyword evidence="3" id="KW-1185">Reference proteome</keyword>
<feature type="transmembrane region" description="Helical" evidence="1">
    <location>
        <begin position="369"/>
        <end position="390"/>
    </location>
</feature>
<comment type="caution">
    <text evidence="2">The sequence shown here is derived from an EMBL/GenBank/DDBJ whole genome shotgun (WGS) entry which is preliminary data.</text>
</comment>
<evidence type="ECO:0000256" key="1">
    <source>
        <dbReference type="SAM" id="Phobius"/>
    </source>
</evidence>
<keyword evidence="1" id="KW-0472">Membrane</keyword>
<dbReference type="OrthoDB" id="350307at2"/>
<name>A0A4R7I465_9ACTN</name>
<protein>
    <submittedName>
        <fullName evidence="2">Putative MFS family arabinose efflux permease</fullName>
    </submittedName>
</protein>
<feature type="transmembrane region" description="Helical" evidence="1">
    <location>
        <begin position="161"/>
        <end position="183"/>
    </location>
</feature>
<organism evidence="2 3">
    <name type="scientific">Ilumatobacter fluminis</name>
    <dbReference type="NCBI Taxonomy" id="467091"/>
    <lineage>
        <taxon>Bacteria</taxon>
        <taxon>Bacillati</taxon>
        <taxon>Actinomycetota</taxon>
        <taxon>Acidimicrobiia</taxon>
        <taxon>Acidimicrobiales</taxon>
        <taxon>Ilumatobacteraceae</taxon>
        <taxon>Ilumatobacter</taxon>
    </lineage>
</organism>
<dbReference type="EMBL" id="SOAU01000001">
    <property type="protein sequence ID" value="TDT17749.1"/>
    <property type="molecule type" value="Genomic_DNA"/>
</dbReference>
<feature type="transmembrane region" description="Helical" evidence="1">
    <location>
        <begin position="218"/>
        <end position="237"/>
    </location>
</feature>
<dbReference type="PANTHER" id="PTHR23530">
    <property type="entry name" value="TRANSPORT PROTEIN-RELATED"/>
    <property type="match status" value="1"/>
</dbReference>
<dbReference type="CDD" id="cd06174">
    <property type="entry name" value="MFS"/>
    <property type="match status" value="1"/>
</dbReference>
<dbReference type="PANTHER" id="PTHR23530:SF1">
    <property type="entry name" value="PERMEASE, MAJOR FACILITATOR SUPERFAMILY-RELATED"/>
    <property type="match status" value="1"/>
</dbReference>
<evidence type="ECO:0000313" key="2">
    <source>
        <dbReference type="EMBL" id="TDT17749.1"/>
    </source>
</evidence>
<dbReference type="RefSeq" id="WP_133870016.1">
    <property type="nucleotide sequence ID" value="NZ_SOAU01000001.1"/>
</dbReference>
<gene>
    <name evidence="2" type="ORF">BDK89_3361</name>
</gene>
<dbReference type="Proteomes" id="UP000294558">
    <property type="component" value="Unassembled WGS sequence"/>
</dbReference>
<dbReference type="InterPro" id="IPR053160">
    <property type="entry name" value="MFS_DHA3_Transporter"/>
</dbReference>
<feature type="transmembrane region" description="Helical" evidence="1">
    <location>
        <begin position="281"/>
        <end position="299"/>
    </location>
</feature>
<evidence type="ECO:0000313" key="3">
    <source>
        <dbReference type="Proteomes" id="UP000294558"/>
    </source>
</evidence>
<proteinExistence type="predicted"/>
<dbReference type="SUPFAM" id="SSF103473">
    <property type="entry name" value="MFS general substrate transporter"/>
    <property type="match status" value="1"/>
</dbReference>
<dbReference type="Gene3D" id="1.20.1250.20">
    <property type="entry name" value="MFS general substrate transporter like domains"/>
    <property type="match status" value="1"/>
</dbReference>
<feature type="transmembrane region" description="Helical" evidence="1">
    <location>
        <begin position="305"/>
        <end position="322"/>
    </location>
</feature>
<reference evidence="2 3" key="1">
    <citation type="submission" date="2019-03" db="EMBL/GenBank/DDBJ databases">
        <title>Sequencing the genomes of 1000 actinobacteria strains.</title>
        <authorList>
            <person name="Klenk H.-P."/>
        </authorList>
    </citation>
    <scope>NUCLEOTIDE SEQUENCE [LARGE SCALE GENOMIC DNA]</scope>
    <source>
        <strain evidence="2 3">DSM 18936</strain>
    </source>
</reference>
<dbReference type="GO" id="GO:0022857">
    <property type="term" value="F:transmembrane transporter activity"/>
    <property type="evidence" value="ECO:0007669"/>
    <property type="project" value="InterPro"/>
</dbReference>